<keyword evidence="4" id="KW-1185">Reference proteome</keyword>
<keyword evidence="2" id="KW-0472">Membrane</keyword>
<dbReference type="RefSeq" id="WP_012850416.1">
    <property type="nucleotide sequence ID" value="NC_013510.1"/>
</dbReference>
<protein>
    <submittedName>
        <fullName evidence="3">Response regulator receiver</fullName>
    </submittedName>
</protein>
<accession>D1ADC2</accession>
<feature type="transmembrane region" description="Helical" evidence="2">
    <location>
        <begin position="102"/>
        <end position="120"/>
    </location>
</feature>
<evidence type="ECO:0000313" key="3">
    <source>
        <dbReference type="EMBL" id="ACY95632.1"/>
    </source>
</evidence>
<gene>
    <name evidence="3" type="ordered locus">Tcur_0024</name>
</gene>
<keyword evidence="2" id="KW-0812">Transmembrane</keyword>
<reference evidence="3 4" key="1">
    <citation type="journal article" date="2011" name="Stand. Genomic Sci.">
        <title>Complete genome sequence of Thermomonospora curvata type strain (B9).</title>
        <authorList>
            <person name="Chertkov O."/>
            <person name="Sikorski J."/>
            <person name="Nolan M."/>
            <person name="Lapidus A."/>
            <person name="Lucas S."/>
            <person name="Del Rio T.G."/>
            <person name="Tice H."/>
            <person name="Cheng J.F."/>
            <person name="Goodwin L."/>
            <person name="Pitluck S."/>
            <person name="Liolios K."/>
            <person name="Ivanova N."/>
            <person name="Mavromatis K."/>
            <person name="Mikhailova N."/>
            <person name="Ovchinnikova G."/>
            <person name="Pati A."/>
            <person name="Chen A."/>
            <person name="Palaniappan K."/>
            <person name="Djao O.D."/>
            <person name="Land M."/>
            <person name="Hauser L."/>
            <person name="Chang Y.J."/>
            <person name="Jeffries C.D."/>
            <person name="Brettin T."/>
            <person name="Han C."/>
            <person name="Detter J.C."/>
            <person name="Rohde M."/>
            <person name="Goker M."/>
            <person name="Woyke T."/>
            <person name="Bristow J."/>
            <person name="Eisen J.A."/>
            <person name="Markowitz V."/>
            <person name="Hugenholtz P."/>
            <person name="Klenk H.P."/>
            <person name="Kyrpides N.C."/>
        </authorList>
    </citation>
    <scope>NUCLEOTIDE SEQUENCE [LARGE SCALE GENOMIC DNA]</scope>
    <source>
        <strain evidence="4">ATCC 19995 / DSM 43183 / JCM 3096 / KCTC 9072 / NBRC 15933 / NCIMB 10081 / Henssen B9</strain>
    </source>
</reference>
<evidence type="ECO:0000313" key="4">
    <source>
        <dbReference type="Proteomes" id="UP000001918"/>
    </source>
</evidence>
<dbReference type="InterPro" id="IPR022062">
    <property type="entry name" value="DUF3618"/>
</dbReference>
<proteinExistence type="predicted"/>
<sequence length="186" mass="19974">MTTSESKPVTRRQAEADRTGAHRAGDGGGVRTAEPAERRRGAPSPEELRADIERTRAEIGDIVEALAAKADVKARVKDKIGRVRGNLAGKAQRVSAPQARSTAAVVIGAGAVTAGTWMWRRRRAARRARARARAAAVALALTRPVLTSAAARNPWVRGVAAASVGVMAIRRMRRRRRAHRMVVAPK</sequence>
<dbReference type="AlphaFoldDB" id="D1ADC2"/>
<dbReference type="KEGG" id="tcu:Tcur_0024"/>
<feature type="compositionally biased region" description="Basic and acidic residues" evidence="1">
    <location>
        <begin position="34"/>
        <end position="51"/>
    </location>
</feature>
<evidence type="ECO:0000256" key="1">
    <source>
        <dbReference type="SAM" id="MobiDB-lite"/>
    </source>
</evidence>
<feature type="compositionally biased region" description="Basic and acidic residues" evidence="1">
    <location>
        <begin position="12"/>
        <end position="25"/>
    </location>
</feature>
<keyword evidence="2" id="KW-1133">Transmembrane helix</keyword>
<dbReference type="HOGENOM" id="CLU_1453753_0_0_11"/>
<name>D1ADC2_THECD</name>
<organism evidence="3 4">
    <name type="scientific">Thermomonospora curvata (strain ATCC 19995 / DSM 43183 / JCM 3096 / KCTC 9072 / NBRC 15933 / NCIMB 10081 / Henssen B9)</name>
    <dbReference type="NCBI Taxonomy" id="471852"/>
    <lineage>
        <taxon>Bacteria</taxon>
        <taxon>Bacillati</taxon>
        <taxon>Actinomycetota</taxon>
        <taxon>Actinomycetes</taxon>
        <taxon>Streptosporangiales</taxon>
        <taxon>Thermomonosporaceae</taxon>
        <taxon>Thermomonospora</taxon>
    </lineage>
</organism>
<dbReference type="OrthoDB" id="3218417at2"/>
<dbReference type="EMBL" id="CP001738">
    <property type="protein sequence ID" value="ACY95632.1"/>
    <property type="molecule type" value="Genomic_DNA"/>
</dbReference>
<feature type="region of interest" description="Disordered" evidence="1">
    <location>
        <begin position="1"/>
        <end position="51"/>
    </location>
</feature>
<evidence type="ECO:0000256" key="2">
    <source>
        <dbReference type="SAM" id="Phobius"/>
    </source>
</evidence>
<dbReference type="Proteomes" id="UP000001918">
    <property type="component" value="Chromosome"/>
</dbReference>
<dbReference type="Pfam" id="PF12277">
    <property type="entry name" value="DUF3618"/>
    <property type="match status" value="1"/>
</dbReference>
<dbReference type="STRING" id="471852.Tcur_0024"/>